<comment type="caution">
    <text evidence="3">The sequence shown here is derived from an EMBL/GenBank/DDBJ whole genome shotgun (WGS) entry which is preliminary data.</text>
</comment>
<dbReference type="AlphaFoldDB" id="A0AAN8VCG0"/>
<reference evidence="3 4" key="1">
    <citation type="submission" date="2023-12" db="EMBL/GenBank/DDBJ databases">
        <title>A high-quality genome assembly for Dillenia turbinata (Dilleniales).</title>
        <authorList>
            <person name="Chanderbali A."/>
        </authorList>
    </citation>
    <scope>NUCLEOTIDE SEQUENCE [LARGE SCALE GENOMIC DNA]</scope>
    <source>
        <strain evidence="3">LSX21</strain>
        <tissue evidence="3">Leaf</tissue>
    </source>
</reference>
<dbReference type="Proteomes" id="UP001370490">
    <property type="component" value="Unassembled WGS sequence"/>
</dbReference>
<dbReference type="PANTHER" id="PTHR33184:SF72">
    <property type="entry name" value="BETA-1,3-N-ACETYLGLUCOSAMINYLTRANSFERASE FAMILY PROTEIN"/>
    <property type="match status" value="1"/>
</dbReference>
<dbReference type="Pfam" id="PF24068">
    <property type="entry name" value="TPD1_C"/>
    <property type="match status" value="1"/>
</dbReference>
<organism evidence="3 4">
    <name type="scientific">Dillenia turbinata</name>
    <dbReference type="NCBI Taxonomy" id="194707"/>
    <lineage>
        <taxon>Eukaryota</taxon>
        <taxon>Viridiplantae</taxon>
        <taxon>Streptophyta</taxon>
        <taxon>Embryophyta</taxon>
        <taxon>Tracheophyta</taxon>
        <taxon>Spermatophyta</taxon>
        <taxon>Magnoliopsida</taxon>
        <taxon>eudicotyledons</taxon>
        <taxon>Gunneridae</taxon>
        <taxon>Pentapetalae</taxon>
        <taxon>Dilleniales</taxon>
        <taxon>Dilleniaceae</taxon>
        <taxon>Dillenia</taxon>
    </lineage>
</organism>
<name>A0AAN8VCG0_9MAGN</name>
<dbReference type="EMBL" id="JBAMMX010000014">
    <property type="protein sequence ID" value="KAK6927581.1"/>
    <property type="molecule type" value="Genomic_DNA"/>
</dbReference>
<dbReference type="InterPro" id="IPR040361">
    <property type="entry name" value="TPD1"/>
</dbReference>
<keyword evidence="4" id="KW-1185">Reference proteome</keyword>
<evidence type="ECO:0000313" key="3">
    <source>
        <dbReference type="EMBL" id="KAK6927581.1"/>
    </source>
</evidence>
<evidence type="ECO:0000313" key="4">
    <source>
        <dbReference type="Proteomes" id="UP001370490"/>
    </source>
</evidence>
<evidence type="ECO:0000256" key="2">
    <source>
        <dbReference type="SAM" id="SignalP"/>
    </source>
</evidence>
<dbReference type="GO" id="GO:0001709">
    <property type="term" value="P:cell fate determination"/>
    <property type="evidence" value="ECO:0007669"/>
    <property type="project" value="TreeGrafter"/>
</dbReference>
<evidence type="ECO:0000256" key="1">
    <source>
        <dbReference type="ARBA" id="ARBA00022729"/>
    </source>
</evidence>
<dbReference type="PANTHER" id="PTHR33184">
    <property type="entry name" value="PROTEIN TAPETUM DETERMINANT 1-LIKE-RELATED"/>
    <property type="match status" value="1"/>
</dbReference>
<gene>
    <name evidence="3" type="ORF">RJ641_006172</name>
</gene>
<sequence>MGIANKYLLMVFALSLFNTGCCQCDLNNITIGTQRTGQLIKNMNEWSVRVINSCASSCSYSNLMLSCKGFHTVEAIDPTVFKKQGDKCLVNNGRALVPKSSVQFSYAWDPPFIMFANSSNISC</sequence>
<proteinExistence type="predicted"/>
<protein>
    <submittedName>
        <fullName evidence="3">Uncharacterized protein</fullName>
    </submittedName>
</protein>
<feature type="signal peptide" evidence="2">
    <location>
        <begin position="1"/>
        <end position="24"/>
    </location>
</feature>
<feature type="chain" id="PRO_5042875499" evidence="2">
    <location>
        <begin position="25"/>
        <end position="123"/>
    </location>
</feature>
<accession>A0AAN8VCG0</accession>
<keyword evidence="1 2" id="KW-0732">Signal</keyword>